<feature type="compositionally biased region" description="Low complexity" evidence="1">
    <location>
        <begin position="128"/>
        <end position="188"/>
    </location>
</feature>
<protein>
    <submittedName>
        <fullName evidence="2">Uncharacterized protein</fullName>
    </submittedName>
</protein>
<dbReference type="AlphaFoldDB" id="A0A1C0Y7Z3"/>
<evidence type="ECO:0000313" key="3">
    <source>
        <dbReference type="Proteomes" id="UP000093199"/>
    </source>
</evidence>
<dbReference type="Proteomes" id="UP000093199">
    <property type="component" value="Unassembled WGS sequence"/>
</dbReference>
<name>A0A1C0Y7Z3_9BACL</name>
<proteinExistence type="predicted"/>
<dbReference type="EMBL" id="MASJ01000038">
    <property type="protein sequence ID" value="OCS83286.1"/>
    <property type="molecule type" value="Genomic_DNA"/>
</dbReference>
<organism evidence="2 3">
    <name type="scientific">Caryophanon tenue</name>
    <dbReference type="NCBI Taxonomy" id="33978"/>
    <lineage>
        <taxon>Bacteria</taxon>
        <taxon>Bacillati</taxon>
        <taxon>Bacillota</taxon>
        <taxon>Bacilli</taxon>
        <taxon>Bacillales</taxon>
        <taxon>Caryophanaceae</taxon>
        <taxon>Caryophanon</taxon>
    </lineage>
</organism>
<dbReference type="OrthoDB" id="2452361at2"/>
<keyword evidence="3" id="KW-1185">Reference proteome</keyword>
<feature type="region of interest" description="Disordered" evidence="1">
    <location>
        <begin position="128"/>
        <end position="218"/>
    </location>
</feature>
<gene>
    <name evidence="2" type="ORF">A6M13_04485</name>
</gene>
<sequence>MKKLKWIFGILLVLVLAVGGVLVYFTQIKEYDVADEKVDEVLEEGFELELPDGSVVVVDKDGNVLDEVSPATQAIATFPEGTTVNEDGTTVTLPDGTVTDNVTTLPAGAVVQANGEAVLPTGETTAITYTSPTNTTTNNGVANGSTTTDATNNETNTGEQTTANAGSSNTGTTNNTTTDGNTASNGGAVNSGGSGSTNDTTAPNAGGETSTGGKPTVSDIKNKYAGSFASLESQASAKLGGLIGTAKSEYATAKANGESVSYAYFYQKYYGAAQSLESNTDNAFNALLSVVKNELQANGYDASYADSFVTQYESAKKAREASLLDQVKSQF</sequence>
<reference evidence="2 3" key="1">
    <citation type="submission" date="2016-07" db="EMBL/GenBank/DDBJ databases">
        <title>Caryophanon tenue genome sequencing.</title>
        <authorList>
            <person name="Verma A."/>
            <person name="Pal Y."/>
            <person name="Krishnamurthi S."/>
        </authorList>
    </citation>
    <scope>NUCLEOTIDE SEQUENCE [LARGE SCALE GENOMIC DNA]</scope>
    <source>
        <strain evidence="2 3">DSM 14152</strain>
    </source>
</reference>
<evidence type="ECO:0000313" key="2">
    <source>
        <dbReference type="EMBL" id="OCS83286.1"/>
    </source>
</evidence>
<comment type="caution">
    <text evidence="2">The sequence shown here is derived from an EMBL/GenBank/DDBJ whole genome shotgun (WGS) entry which is preliminary data.</text>
</comment>
<accession>A0A1C0Y7Z3</accession>
<feature type="compositionally biased region" description="Polar residues" evidence="1">
    <location>
        <begin position="199"/>
        <end position="213"/>
    </location>
</feature>
<dbReference type="STRING" id="33978.A6M13_04485"/>
<evidence type="ECO:0000256" key="1">
    <source>
        <dbReference type="SAM" id="MobiDB-lite"/>
    </source>
</evidence>
<dbReference type="RefSeq" id="WP_066546865.1">
    <property type="nucleotide sequence ID" value="NZ_MASJ01000038.1"/>
</dbReference>